<evidence type="ECO:0000313" key="6">
    <source>
        <dbReference type="Proteomes" id="UP000433309"/>
    </source>
</evidence>
<keyword evidence="6" id="KW-1185">Reference proteome</keyword>
<evidence type="ECO:0000256" key="1">
    <source>
        <dbReference type="ARBA" id="ARBA00011075"/>
    </source>
</evidence>
<keyword evidence="2" id="KW-1133">Transmembrane helix</keyword>
<feature type="transmembrane region" description="Helical" evidence="2">
    <location>
        <begin position="50"/>
        <end position="68"/>
    </location>
</feature>
<dbReference type="PANTHER" id="PTHR34978:SF3">
    <property type="entry name" value="SLR0241 PROTEIN"/>
    <property type="match status" value="1"/>
</dbReference>
<comment type="caution">
    <text evidence="5">The sequence shown here is derived from an EMBL/GenBank/DDBJ whole genome shotgun (WGS) entry which is preliminary data.</text>
</comment>
<evidence type="ECO:0000259" key="3">
    <source>
        <dbReference type="Pfam" id="PF00905"/>
    </source>
</evidence>
<evidence type="ECO:0000313" key="5">
    <source>
        <dbReference type="EMBL" id="MRW90272.1"/>
    </source>
</evidence>
<dbReference type="NCBIfam" id="NF000270">
    <property type="entry name" value="bla_class_D_alt"/>
    <property type="match status" value="1"/>
</dbReference>
<dbReference type="InterPro" id="IPR012338">
    <property type="entry name" value="Beta-lactam/transpept-like"/>
</dbReference>
<accession>A0A6I2KXI0</accession>
<dbReference type="EMBL" id="WKJK01000004">
    <property type="protein sequence ID" value="MRW90272.1"/>
    <property type="molecule type" value="Genomic_DNA"/>
</dbReference>
<dbReference type="InterPro" id="IPR052173">
    <property type="entry name" value="Beta-lactam_resp_regulator"/>
</dbReference>
<dbReference type="Pfam" id="PF00905">
    <property type="entry name" value="Transpeptidase"/>
    <property type="match status" value="1"/>
</dbReference>
<reference evidence="5 6" key="1">
    <citation type="submission" date="2019-11" db="EMBL/GenBank/DDBJ databases">
        <title>Novel species isolated from a subtropical stream in China.</title>
        <authorList>
            <person name="Lu H."/>
        </authorList>
    </citation>
    <scope>NUCLEOTIDE SEQUENCE [LARGE SCALE GENOMIC DNA]</scope>
    <source>
        <strain evidence="5 6">FT80W</strain>
    </source>
</reference>
<dbReference type="Pfam" id="PF05569">
    <property type="entry name" value="Peptidase_M56"/>
    <property type="match status" value="1"/>
</dbReference>
<dbReference type="Proteomes" id="UP000433309">
    <property type="component" value="Unassembled WGS sequence"/>
</dbReference>
<name>A0A6I2KXI0_9BURK</name>
<feature type="domain" description="Peptidase M56" evidence="4">
    <location>
        <begin position="17"/>
        <end position="300"/>
    </location>
</feature>
<dbReference type="GO" id="GO:0008658">
    <property type="term" value="F:penicillin binding"/>
    <property type="evidence" value="ECO:0007669"/>
    <property type="project" value="InterPro"/>
</dbReference>
<keyword evidence="2" id="KW-0812">Transmembrane</keyword>
<protein>
    <submittedName>
        <fullName evidence="5">Class D beta-lactamase</fullName>
    </submittedName>
</protein>
<keyword evidence="2" id="KW-0472">Membrane</keyword>
<comment type="similarity">
    <text evidence="1">Belongs to the peptidase M56 family.</text>
</comment>
<feature type="transmembrane region" description="Helical" evidence="2">
    <location>
        <begin position="12"/>
        <end position="38"/>
    </location>
</feature>
<dbReference type="PANTHER" id="PTHR34978">
    <property type="entry name" value="POSSIBLE SENSOR-TRANSDUCER PROTEIN BLAR"/>
    <property type="match status" value="1"/>
</dbReference>
<dbReference type="Gene3D" id="3.40.710.10">
    <property type="entry name" value="DD-peptidase/beta-lactamase superfamily"/>
    <property type="match status" value="1"/>
</dbReference>
<sequence length="583" mass="64424">MAISTTFTGIDLLAFQFLLASLGCVAAGLSVWAVTALCRRWLPGIAAQRSVWLLAQCTIVAAFVLVLMPQGERLHLLPPIDIETFSAESAAIDHAAQVSTAGTSQTAGAADEDRAPRNYLTWAAQAWLLIYAAGLGHALLQLLHSRRALQALASAGDRTATQPVDTIEIDAPISPMLFGLLRPRLLLPRHLHNFADDQRQLIVEHELTHWRRRDLHWANAGIVLQTLFWFNPFMRLLRRQLSWAQELGCDRDVLHGRPPAQRKAYAAALIAQLKLQQTCMPTALAFGNVTPDSVAGRIALIRAPSRTSRWTRIATVAGLAAVLAASLTLQPSLASQDNMQLSCTALMDAATGQRLRYDGQCEERATPASTFNIVVALMGYDSGILVDEHTPLLPYKASYASWNKEWQTDTDPSSWIINSTVWYAQQVTTQLGQQRFQRYIDSFGYGNRDVSGDAGEHNGLTQSWIGSSLQISPAEQLAFLRKIVTRQLPISDQAYAMTTRILHPQTLANGWTIYGKTGTAAPAQVNGRDDENRQYGWYVGWATKGTRTIVFARMTLDHRQQTYAGPRAKQSFLRDVASQLDKL</sequence>
<dbReference type="InterPro" id="IPR001460">
    <property type="entry name" value="PCN-bd_Tpept"/>
</dbReference>
<evidence type="ECO:0000256" key="2">
    <source>
        <dbReference type="SAM" id="Phobius"/>
    </source>
</evidence>
<dbReference type="CDD" id="cd07341">
    <property type="entry name" value="M56_BlaR1_MecR1_like"/>
    <property type="match status" value="1"/>
</dbReference>
<gene>
    <name evidence="5" type="primary">blaOXA</name>
    <name evidence="5" type="ORF">GJ699_09775</name>
</gene>
<organism evidence="5 6">
    <name type="scientific">Duganella guangzhouensis</name>
    <dbReference type="NCBI Taxonomy" id="2666084"/>
    <lineage>
        <taxon>Bacteria</taxon>
        <taxon>Pseudomonadati</taxon>
        <taxon>Pseudomonadota</taxon>
        <taxon>Betaproteobacteria</taxon>
        <taxon>Burkholderiales</taxon>
        <taxon>Oxalobacteraceae</taxon>
        <taxon>Telluria group</taxon>
        <taxon>Duganella</taxon>
    </lineage>
</organism>
<dbReference type="InterPro" id="IPR008756">
    <property type="entry name" value="Peptidase_M56"/>
</dbReference>
<dbReference type="SUPFAM" id="SSF56601">
    <property type="entry name" value="beta-lactamase/transpeptidase-like"/>
    <property type="match status" value="1"/>
</dbReference>
<proteinExistence type="inferred from homology"/>
<feature type="domain" description="Penicillin-binding protein transpeptidase" evidence="3">
    <location>
        <begin position="343"/>
        <end position="575"/>
    </location>
</feature>
<evidence type="ECO:0000259" key="4">
    <source>
        <dbReference type="Pfam" id="PF05569"/>
    </source>
</evidence>
<dbReference type="AlphaFoldDB" id="A0A6I2KXI0"/>